<feature type="region of interest" description="Disordered" evidence="1">
    <location>
        <begin position="128"/>
        <end position="150"/>
    </location>
</feature>
<feature type="compositionally biased region" description="Low complexity" evidence="1">
    <location>
        <begin position="128"/>
        <end position="140"/>
    </location>
</feature>
<evidence type="ECO:0000313" key="3">
    <source>
        <dbReference type="Proteomes" id="UP000664940"/>
    </source>
</evidence>
<protein>
    <submittedName>
        <fullName evidence="2">Uncharacterized protein</fullName>
    </submittedName>
</protein>
<feature type="region of interest" description="Disordered" evidence="1">
    <location>
        <begin position="1"/>
        <end position="86"/>
    </location>
</feature>
<accession>A0A833ZVI8</accession>
<organism evidence="2 3">
    <name type="scientific">Phyllostomus discolor</name>
    <name type="common">pale spear-nosed bat</name>
    <dbReference type="NCBI Taxonomy" id="89673"/>
    <lineage>
        <taxon>Eukaryota</taxon>
        <taxon>Metazoa</taxon>
        <taxon>Chordata</taxon>
        <taxon>Craniata</taxon>
        <taxon>Vertebrata</taxon>
        <taxon>Euteleostomi</taxon>
        <taxon>Mammalia</taxon>
        <taxon>Eutheria</taxon>
        <taxon>Laurasiatheria</taxon>
        <taxon>Chiroptera</taxon>
        <taxon>Yangochiroptera</taxon>
        <taxon>Phyllostomidae</taxon>
        <taxon>Phyllostominae</taxon>
        <taxon>Phyllostomus</taxon>
    </lineage>
</organism>
<dbReference type="EMBL" id="JABVXQ010000007">
    <property type="protein sequence ID" value="KAF6099848.1"/>
    <property type="molecule type" value="Genomic_DNA"/>
</dbReference>
<sequence length="218" mass="22551">METSDPAPHRVEWGRQGLDPGHLLSPPIPRPAPGRTASPAPQGAVGRPWAGRGAGSHGTSVQGLQSRSPANEWTPGEGPQGAARAHVSRFQGATSGAAGRGFCSRAPALTSCLATPPTLEEMHVCASAPAPAPRGQRQASSPRPPGPATARPWLVSGIVVPAGPRSWWWGACDIVGERTPWSGPEVRVGSRGWGSPSLCPALAPREASTNRSPFFVVI</sequence>
<name>A0A833ZVI8_9CHIR</name>
<dbReference type="Proteomes" id="UP000664940">
    <property type="component" value="Unassembled WGS sequence"/>
</dbReference>
<proteinExistence type="predicted"/>
<dbReference type="AlphaFoldDB" id="A0A833ZVI8"/>
<reference evidence="2 3" key="1">
    <citation type="journal article" date="2020" name="Nature">
        <title>Six reference-quality genomes reveal evolution of bat adaptations.</title>
        <authorList>
            <person name="Jebb D."/>
            <person name="Huang Z."/>
            <person name="Pippel M."/>
            <person name="Hughes G.M."/>
            <person name="Lavrichenko K."/>
            <person name="Devanna P."/>
            <person name="Winkler S."/>
            <person name="Jermiin L.S."/>
            <person name="Skirmuntt E.C."/>
            <person name="Katzourakis A."/>
            <person name="Burkitt-Gray L."/>
            <person name="Ray D.A."/>
            <person name="Sullivan K.A.M."/>
            <person name="Roscito J.G."/>
            <person name="Kirilenko B.M."/>
            <person name="Davalos L.M."/>
            <person name="Corthals A.P."/>
            <person name="Power M.L."/>
            <person name="Jones G."/>
            <person name="Ransome R.D."/>
            <person name="Dechmann D.K.N."/>
            <person name="Locatelli A.G."/>
            <person name="Puechmaille S.J."/>
            <person name="Fedrigo O."/>
            <person name="Jarvis E.D."/>
            <person name="Hiller M."/>
            <person name="Vernes S.C."/>
            <person name="Myers E.W."/>
            <person name="Teeling E.C."/>
        </authorList>
    </citation>
    <scope>NUCLEOTIDE SEQUENCE [LARGE SCALE GENOMIC DNA]</scope>
    <source>
        <strain evidence="2">Bat1K_MPI-CBG_1</strain>
    </source>
</reference>
<comment type="caution">
    <text evidence="2">The sequence shown here is derived from an EMBL/GenBank/DDBJ whole genome shotgun (WGS) entry which is preliminary data.</text>
</comment>
<gene>
    <name evidence="2" type="ORF">HJG60_011579</name>
</gene>
<evidence type="ECO:0000313" key="2">
    <source>
        <dbReference type="EMBL" id="KAF6099848.1"/>
    </source>
</evidence>
<feature type="compositionally biased region" description="Polar residues" evidence="1">
    <location>
        <begin position="57"/>
        <end position="71"/>
    </location>
</feature>
<evidence type="ECO:0000256" key="1">
    <source>
        <dbReference type="SAM" id="MobiDB-lite"/>
    </source>
</evidence>